<dbReference type="SMART" id="SM00356">
    <property type="entry name" value="ZnF_C3H1"/>
    <property type="match status" value="2"/>
</dbReference>
<feature type="zinc finger region" description="C3H1-type" evidence="3">
    <location>
        <begin position="62"/>
        <end position="89"/>
    </location>
</feature>
<evidence type="ECO:0000256" key="3">
    <source>
        <dbReference type="PROSITE-ProRule" id="PRU00723"/>
    </source>
</evidence>
<keyword evidence="7" id="KW-1185">Reference proteome</keyword>
<evidence type="ECO:0000259" key="5">
    <source>
        <dbReference type="PROSITE" id="PS50103"/>
    </source>
</evidence>
<comment type="caution">
    <text evidence="6">The sequence shown here is derived from an EMBL/GenBank/DDBJ whole genome shotgun (WGS) entry which is preliminary data.</text>
</comment>
<keyword evidence="3 4" id="KW-0863">Zinc-finger</keyword>
<feature type="domain" description="C3H1-type" evidence="5">
    <location>
        <begin position="91"/>
        <end position="113"/>
    </location>
</feature>
<protein>
    <recommendedName>
        <fullName evidence="4">mRNA 3'-end-processing protein</fullName>
    </recommendedName>
</protein>
<evidence type="ECO:0000313" key="6">
    <source>
        <dbReference type="EMBL" id="KAF0507721.1"/>
    </source>
</evidence>
<comment type="subcellular location">
    <subcellularLocation>
        <location evidence="4">Nucleus</location>
    </subcellularLocation>
</comment>
<evidence type="ECO:0000256" key="4">
    <source>
        <dbReference type="RuleBase" id="RU369008"/>
    </source>
</evidence>
<proteinExistence type="inferred from homology"/>
<comment type="function">
    <text evidence="4">Component of the cleavage factor I (CF I) involved in pre-mRNA 3'-end processing.</text>
</comment>
<dbReference type="OrthoDB" id="2373749at2759"/>
<dbReference type="GO" id="GO:0008270">
    <property type="term" value="F:zinc ion binding"/>
    <property type="evidence" value="ECO:0007669"/>
    <property type="project" value="UniProtKB-KW"/>
</dbReference>
<keyword evidence="4" id="KW-0507">mRNA processing</keyword>
<comment type="similarity">
    <text evidence="1 4">Belongs to the CPSF4/YTH1 family.</text>
</comment>
<keyword evidence="4" id="KW-0694">RNA-binding</keyword>
<name>A0A8H4AKW1_GIGMA</name>
<accession>A0A8H4AKW1</accession>
<keyword evidence="3 4" id="KW-0862">Zinc</keyword>
<sequence length="135" mass="15935">MVSNDSNRYGSCHSIDVYFESKLHQRRMITRNKMDKKLFANIAHGKCSRVMCVFSHQMDNKGIKLRRCRDYIRGFCSRGPVCPNKHIRRVICPLYITGFCPQGPTCSNVHPKHINFFEQSRNNPPYKKKWIPREM</sequence>
<dbReference type="GO" id="GO:0003723">
    <property type="term" value="F:RNA binding"/>
    <property type="evidence" value="ECO:0007669"/>
    <property type="project" value="UniProtKB-UniRule"/>
</dbReference>
<organism evidence="6 7">
    <name type="scientific">Gigaspora margarita</name>
    <dbReference type="NCBI Taxonomy" id="4874"/>
    <lineage>
        <taxon>Eukaryota</taxon>
        <taxon>Fungi</taxon>
        <taxon>Fungi incertae sedis</taxon>
        <taxon>Mucoromycota</taxon>
        <taxon>Glomeromycotina</taxon>
        <taxon>Glomeromycetes</taxon>
        <taxon>Diversisporales</taxon>
        <taxon>Gigasporaceae</taxon>
        <taxon>Gigaspora</taxon>
    </lineage>
</organism>
<reference evidence="6 7" key="1">
    <citation type="journal article" date="2019" name="Environ. Microbiol.">
        <title>At the nexus of three kingdoms: the genome of the mycorrhizal fungus Gigaspora margarita provides insights into plant, endobacterial and fungal interactions.</title>
        <authorList>
            <person name="Venice F."/>
            <person name="Ghignone S."/>
            <person name="Salvioli di Fossalunga A."/>
            <person name="Amselem J."/>
            <person name="Novero M."/>
            <person name="Xianan X."/>
            <person name="Sedzielewska Toro K."/>
            <person name="Morin E."/>
            <person name="Lipzen A."/>
            <person name="Grigoriev I.V."/>
            <person name="Henrissat B."/>
            <person name="Martin F.M."/>
            <person name="Bonfante P."/>
        </authorList>
    </citation>
    <scope>NUCLEOTIDE SEQUENCE [LARGE SCALE GENOMIC DNA]</scope>
    <source>
        <strain evidence="6 7">BEG34</strain>
    </source>
</reference>
<dbReference type="Proteomes" id="UP000439903">
    <property type="component" value="Unassembled WGS sequence"/>
</dbReference>
<dbReference type="InterPro" id="IPR045348">
    <property type="entry name" value="CPSF4/Yth1"/>
</dbReference>
<dbReference type="PANTHER" id="PTHR23102:SF24">
    <property type="entry name" value="CLEAVAGE AND POLYADENYLATION SPECIFICITY FACTOR SUBUNIT 4"/>
    <property type="match status" value="1"/>
</dbReference>
<feature type="domain" description="C3H1-type" evidence="5">
    <location>
        <begin position="62"/>
        <end position="89"/>
    </location>
</feature>
<keyword evidence="3 4" id="KW-0479">Metal-binding</keyword>
<evidence type="ECO:0000256" key="2">
    <source>
        <dbReference type="ARBA" id="ARBA00022737"/>
    </source>
</evidence>
<dbReference type="InterPro" id="IPR000571">
    <property type="entry name" value="Znf_CCCH"/>
</dbReference>
<dbReference type="AlphaFoldDB" id="A0A8H4AKW1"/>
<keyword evidence="4" id="KW-0539">Nucleus</keyword>
<keyword evidence="2 4" id="KW-0677">Repeat</keyword>
<dbReference type="GO" id="GO:0005634">
    <property type="term" value="C:nucleus"/>
    <property type="evidence" value="ECO:0007669"/>
    <property type="project" value="UniProtKB-SubCell"/>
</dbReference>
<evidence type="ECO:0000256" key="1">
    <source>
        <dbReference type="ARBA" id="ARBA00008907"/>
    </source>
</evidence>
<evidence type="ECO:0000313" key="7">
    <source>
        <dbReference type="Proteomes" id="UP000439903"/>
    </source>
</evidence>
<feature type="zinc finger region" description="C3H1-type" evidence="3">
    <location>
        <begin position="91"/>
        <end position="113"/>
    </location>
</feature>
<dbReference type="GO" id="GO:0031124">
    <property type="term" value="P:mRNA 3'-end processing"/>
    <property type="evidence" value="ECO:0007669"/>
    <property type="project" value="UniProtKB-UniRule"/>
</dbReference>
<dbReference type="EMBL" id="WTPW01000477">
    <property type="protein sequence ID" value="KAF0507721.1"/>
    <property type="molecule type" value="Genomic_DNA"/>
</dbReference>
<dbReference type="PROSITE" id="PS50103">
    <property type="entry name" value="ZF_C3H1"/>
    <property type="match status" value="2"/>
</dbReference>
<gene>
    <name evidence="6" type="ORF">F8M41_018940</name>
</gene>
<dbReference type="Gene3D" id="4.10.1000.10">
    <property type="entry name" value="Zinc finger, CCCH-type"/>
    <property type="match status" value="1"/>
</dbReference>
<dbReference type="PANTHER" id="PTHR23102">
    <property type="entry name" value="CLEAVAGE AND POLYADENYLATION SPECIFICITY FACTOR SUBUNIT 4-RELATED"/>
    <property type="match status" value="1"/>
</dbReference>